<evidence type="ECO:0000256" key="4">
    <source>
        <dbReference type="RuleBase" id="RU000304"/>
    </source>
</evidence>
<comment type="caution">
    <text evidence="6">The sequence shown here is derived from an EMBL/GenBank/DDBJ whole genome shotgun (WGS) entry which is preliminary data.</text>
</comment>
<organism evidence="6 7">
    <name type="scientific">Tritrichomonas foetus</name>
    <dbReference type="NCBI Taxonomy" id="1144522"/>
    <lineage>
        <taxon>Eukaryota</taxon>
        <taxon>Metamonada</taxon>
        <taxon>Parabasalia</taxon>
        <taxon>Tritrichomonadida</taxon>
        <taxon>Tritrichomonadidae</taxon>
        <taxon>Tritrichomonas</taxon>
    </lineage>
</organism>
<keyword evidence="2 3" id="KW-0067">ATP-binding</keyword>
<dbReference type="GO" id="GO:0005737">
    <property type="term" value="C:cytoplasm"/>
    <property type="evidence" value="ECO:0007669"/>
    <property type="project" value="TreeGrafter"/>
</dbReference>
<dbReference type="Pfam" id="PF00069">
    <property type="entry name" value="Pkinase"/>
    <property type="match status" value="1"/>
</dbReference>
<accession>A0A1J4JZF5</accession>
<reference evidence="6" key="1">
    <citation type="submission" date="2016-10" db="EMBL/GenBank/DDBJ databases">
        <authorList>
            <person name="Benchimol M."/>
            <person name="Almeida L.G."/>
            <person name="Vasconcelos A.T."/>
            <person name="Perreira-Neves A."/>
            <person name="Rosa I.A."/>
            <person name="Tasca T."/>
            <person name="Bogo M.R."/>
            <person name="de Souza W."/>
        </authorList>
    </citation>
    <scope>NUCLEOTIDE SEQUENCE [LARGE SCALE GENOMIC DNA]</scope>
    <source>
        <strain evidence="6">K</strain>
    </source>
</reference>
<dbReference type="VEuPathDB" id="TrichDB:TRFO_28122"/>
<dbReference type="FunFam" id="1.10.510.10:FF:000956">
    <property type="entry name" value="CAMK family protein kinase"/>
    <property type="match status" value="1"/>
</dbReference>
<evidence type="ECO:0000313" key="6">
    <source>
        <dbReference type="EMBL" id="OHT04363.1"/>
    </source>
</evidence>
<dbReference type="CDD" id="cd14003">
    <property type="entry name" value="STKc_AMPK-like"/>
    <property type="match status" value="1"/>
</dbReference>
<dbReference type="RefSeq" id="XP_068357499.1">
    <property type="nucleotide sequence ID" value="XM_068505984.1"/>
</dbReference>
<dbReference type="PROSITE" id="PS50011">
    <property type="entry name" value="PROTEIN_KINASE_DOM"/>
    <property type="match status" value="1"/>
</dbReference>
<dbReference type="InterPro" id="IPR008271">
    <property type="entry name" value="Ser/Thr_kinase_AS"/>
</dbReference>
<evidence type="ECO:0000256" key="1">
    <source>
        <dbReference type="ARBA" id="ARBA00022741"/>
    </source>
</evidence>
<comment type="similarity">
    <text evidence="4">Belongs to the protein kinase superfamily.</text>
</comment>
<dbReference type="InterPro" id="IPR017441">
    <property type="entry name" value="Protein_kinase_ATP_BS"/>
</dbReference>
<dbReference type="PANTHER" id="PTHR24346">
    <property type="entry name" value="MAP/MICROTUBULE AFFINITY-REGULATING KINASE"/>
    <property type="match status" value="1"/>
</dbReference>
<dbReference type="PANTHER" id="PTHR24346:SF30">
    <property type="entry name" value="MATERNAL EMBRYONIC LEUCINE ZIPPER KINASE"/>
    <property type="match status" value="1"/>
</dbReference>
<proteinExistence type="inferred from homology"/>
<dbReference type="InterPro" id="IPR011009">
    <property type="entry name" value="Kinase-like_dom_sf"/>
</dbReference>
<dbReference type="PROSITE" id="PS00108">
    <property type="entry name" value="PROTEIN_KINASE_ST"/>
    <property type="match status" value="1"/>
</dbReference>
<dbReference type="GeneID" id="94840688"/>
<dbReference type="Proteomes" id="UP000179807">
    <property type="component" value="Unassembled WGS sequence"/>
</dbReference>
<gene>
    <name evidence="6" type="ORF">TRFO_28122</name>
</gene>
<dbReference type="SUPFAM" id="SSF56112">
    <property type="entry name" value="Protein kinase-like (PK-like)"/>
    <property type="match status" value="1"/>
</dbReference>
<keyword evidence="4" id="KW-0723">Serine/threonine-protein kinase</keyword>
<evidence type="ECO:0000256" key="3">
    <source>
        <dbReference type="PROSITE-ProRule" id="PRU10141"/>
    </source>
</evidence>
<dbReference type="SMART" id="SM00220">
    <property type="entry name" value="S_TKc"/>
    <property type="match status" value="1"/>
</dbReference>
<dbReference type="InterPro" id="IPR000719">
    <property type="entry name" value="Prot_kinase_dom"/>
</dbReference>
<dbReference type="GO" id="GO:0035556">
    <property type="term" value="P:intracellular signal transduction"/>
    <property type="evidence" value="ECO:0007669"/>
    <property type="project" value="TreeGrafter"/>
</dbReference>
<dbReference type="GO" id="GO:0004674">
    <property type="term" value="F:protein serine/threonine kinase activity"/>
    <property type="evidence" value="ECO:0007669"/>
    <property type="project" value="UniProtKB-KW"/>
</dbReference>
<evidence type="ECO:0000313" key="7">
    <source>
        <dbReference type="Proteomes" id="UP000179807"/>
    </source>
</evidence>
<name>A0A1J4JZF5_9EUKA</name>
<evidence type="ECO:0000259" key="5">
    <source>
        <dbReference type="PROSITE" id="PS50011"/>
    </source>
</evidence>
<dbReference type="OrthoDB" id="942095at2759"/>
<dbReference type="PROSITE" id="PS00107">
    <property type="entry name" value="PROTEIN_KINASE_ATP"/>
    <property type="match status" value="1"/>
</dbReference>
<keyword evidence="6" id="KW-0418">Kinase</keyword>
<keyword evidence="6" id="KW-0808">Transferase</keyword>
<dbReference type="Gene3D" id="1.10.510.10">
    <property type="entry name" value="Transferase(Phosphotransferase) domain 1"/>
    <property type="match status" value="1"/>
</dbReference>
<keyword evidence="7" id="KW-1185">Reference proteome</keyword>
<dbReference type="EMBL" id="MLAK01000795">
    <property type="protein sequence ID" value="OHT04363.1"/>
    <property type="molecule type" value="Genomic_DNA"/>
</dbReference>
<evidence type="ECO:0000256" key="2">
    <source>
        <dbReference type="ARBA" id="ARBA00022840"/>
    </source>
</evidence>
<sequence length="264" mass="30542">MESISAVIAEECLIEIPLHFGRYDYIRTIGQGSFSIVVLVADRSTCQQYACKICSRQFLITKNIFDRFEREVRIMQSFKHSSLVQLEDVVYDQNLIYLVMEYCMNGELFQVIADHGRLDEKVSQRIFTQIIDGMTYIHARDIAHRDLKPENILLDENLNAKITDFGLCHQVDERTLLRTPCGSPFYASPEIISNQPYDGKLSDIWSLGVVLYTMVTGALPWQETNQIQLFQQIVDAKFIIPRSLTPHLRDLISRLMRPDPHDRP</sequence>
<dbReference type="AlphaFoldDB" id="A0A1J4JZF5"/>
<protein>
    <submittedName>
        <fullName evidence="6">CAMK family protein kinase</fullName>
    </submittedName>
</protein>
<dbReference type="PIRSF" id="PIRSF000654">
    <property type="entry name" value="Integrin-linked_kinase"/>
    <property type="match status" value="1"/>
</dbReference>
<dbReference type="GO" id="GO:0005524">
    <property type="term" value="F:ATP binding"/>
    <property type="evidence" value="ECO:0007669"/>
    <property type="project" value="UniProtKB-UniRule"/>
</dbReference>
<keyword evidence="1 3" id="KW-0547">Nucleotide-binding</keyword>
<feature type="domain" description="Protein kinase" evidence="5">
    <location>
        <begin position="23"/>
        <end position="264"/>
    </location>
</feature>
<feature type="binding site" evidence="3">
    <location>
        <position position="52"/>
    </location>
    <ligand>
        <name>ATP</name>
        <dbReference type="ChEBI" id="CHEBI:30616"/>
    </ligand>
</feature>
<dbReference type="FunFam" id="3.30.200.20:FF:000042">
    <property type="entry name" value="Aurora kinase A"/>
    <property type="match status" value="1"/>
</dbReference>